<dbReference type="EMBL" id="JSUM01000027">
    <property type="protein sequence ID" value="KGQ69383.1"/>
    <property type="molecule type" value="Genomic_DNA"/>
</dbReference>
<dbReference type="PANTHER" id="PTHR34817:SF2">
    <property type="entry name" value="NUCLEOTIDYLTRANSFERASE"/>
    <property type="match status" value="1"/>
</dbReference>
<dbReference type="STRING" id="505317.OA57_11930"/>
<protein>
    <recommendedName>
        <fullName evidence="3">Nucleotidyltransferase</fullName>
    </recommendedName>
</protein>
<name>A0A0A3AJ07_9PAST</name>
<dbReference type="AlphaFoldDB" id="A0A0A3AJ07"/>
<dbReference type="InterPro" id="IPR018775">
    <property type="entry name" value="RlaP"/>
</dbReference>
<dbReference type="Pfam" id="PF10127">
    <property type="entry name" value="RlaP"/>
    <property type="match status" value="1"/>
</dbReference>
<organism evidence="1 2">
    <name type="scientific">Chelonobacter oris</name>
    <dbReference type="NCBI Taxonomy" id="505317"/>
    <lineage>
        <taxon>Bacteria</taxon>
        <taxon>Pseudomonadati</taxon>
        <taxon>Pseudomonadota</taxon>
        <taxon>Gammaproteobacteria</taxon>
        <taxon>Pasteurellales</taxon>
        <taxon>Pasteurellaceae</taxon>
        <taxon>Chelonobacter</taxon>
    </lineage>
</organism>
<comment type="caution">
    <text evidence="1">The sequence shown here is derived from an EMBL/GenBank/DDBJ whole genome shotgun (WGS) entry which is preliminary data.</text>
</comment>
<evidence type="ECO:0000313" key="2">
    <source>
        <dbReference type="Proteomes" id="UP000030380"/>
    </source>
</evidence>
<dbReference type="PANTHER" id="PTHR34817">
    <property type="entry name" value="NUCLEOTIDYLTRANSFERASE"/>
    <property type="match status" value="1"/>
</dbReference>
<proteinExistence type="predicted"/>
<accession>A0A0A3AJ07</accession>
<evidence type="ECO:0000313" key="1">
    <source>
        <dbReference type="EMBL" id="KGQ69383.1"/>
    </source>
</evidence>
<dbReference type="OrthoDB" id="9796845at2"/>
<reference evidence="1 2" key="1">
    <citation type="submission" date="2014-11" db="EMBL/GenBank/DDBJ databases">
        <title>Draft genome sequence of Chelonobacter oris 1662T, associated with respiratory disease in Hermann's Tortoises.</title>
        <authorList>
            <person name="Kudirkiene E."/>
            <person name="Hansen M.J."/>
            <person name="Bojesen A.M."/>
        </authorList>
    </citation>
    <scope>NUCLEOTIDE SEQUENCE [LARGE SCALE GENOMIC DNA]</scope>
    <source>
        <strain evidence="1 2">1662</strain>
    </source>
</reference>
<keyword evidence="2" id="KW-1185">Reference proteome</keyword>
<dbReference type="Proteomes" id="UP000030380">
    <property type="component" value="Unassembled WGS sequence"/>
</dbReference>
<gene>
    <name evidence="1" type="ORF">OA57_11930</name>
</gene>
<sequence>MMEKISRELKKIEQEENVTILYAVESGSRAWGFPSQDSDYDVRFIYVRTQADYLSIDEPRDVLEYPINDLLDISGWDLKKALKLGRKGNPALSEWLYSPIVYQVNMPFLSAFRQLAAAYFSPRNMIHHYLHMADGNFRGYLRSDLVKIKKYFYVLRPILACIWIEKYQKNPPILFADLLNDALLASDLKKEIDRLLVRKLAGEEFNLEPKVENINRFIEEKITYYQHYVLTLEKCRLPDNNAANVLFRTWIKE</sequence>
<evidence type="ECO:0008006" key="3">
    <source>
        <dbReference type="Google" id="ProtNLM"/>
    </source>
</evidence>